<accession>A0ABV9Q0I7</accession>
<dbReference type="Proteomes" id="UP001596002">
    <property type="component" value="Unassembled WGS sequence"/>
</dbReference>
<comment type="pathway">
    <text evidence="1 10">Amino-acid biosynthesis; L-threonine biosynthesis; L-threonine from L-aspartate: step 3/5.</text>
</comment>
<proteinExistence type="inferred from homology"/>
<dbReference type="RefSeq" id="WP_380025436.1">
    <property type="nucleotide sequence ID" value="NZ_JBHSHC010000065.1"/>
</dbReference>
<dbReference type="InterPro" id="IPR005106">
    <property type="entry name" value="Asp/hSer_DH_NAD-bd"/>
</dbReference>
<evidence type="ECO:0000256" key="10">
    <source>
        <dbReference type="RuleBase" id="RU000579"/>
    </source>
</evidence>
<dbReference type="Gene3D" id="3.30.360.10">
    <property type="entry name" value="Dihydrodipicolinate Reductase, domain 2"/>
    <property type="match status" value="1"/>
</dbReference>
<evidence type="ECO:0000259" key="13">
    <source>
        <dbReference type="Pfam" id="PF03447"/>
    </source>
</evidence>
<organism evidence="14 15">
    <name type="scientific">Effusibacillus consociatus</name>
    <dbReference type="NCBI Taxonomy" id="1117041"/>
    <lineage>
        <taxon>Bacteria</taxon>
        <taxon>Bacillati</taxon>
        <taxon>Bacillota</taxon>
        <taxon>Bacilli</taxon>
        <taxon>Bacillales</taxon>
        <taxon>Alicyclobacillaceae</taxon>
        <taxon>Effusibacillus</taxon>
    </lineage>
</organism>
<evidence type="ECO:0000259" key="12">
    <source>
        <dbReference type="Pfam" id="PF00742"/>
    </source>
</evidence>
<comment type="catalytic activity">
    <reaction evidence="10">
        <text>L-homoserine + NADP(+) = L-aspartate 4-semialdehyde + NADPH + H(+)</text>
        <dbReference type="Rhea" id="RHEA:15761"/>
        <dbReference type="ChEBI" id="CHEBI:15378"/>
        <dbReference type="ChEBI" id="CHEBI:57476"/>
        <dbReference type="ChEBI" id="CHEBI:57783"/>
        <dbReference type="ChEBI" id="CHEBI:58349"/>
        <dbReference type="ChEBI" id="CHEBI:537519"/>
        <dbReference type="EC" id="1.1.1.3"/>
    </reaction>
</comment>
<evidence type="ECO:0000256" key="5">
    <source>
        <dbReference type="ARBA" id="ARBA00013376"/>
    </source>
</evidence>
<comment type="caution">
    <text evidence="14">The sequence shown here is derived from an EMBL/GenBank/DDBJ whole genome shotgun (WGS) entry which is preliminary data.</text>
</comment>
<evidence type="ECO:0000256" key="1">
    <source>
        <dbReference type="ARBA" id="ARBA00005056"/>
    </source>
</evidence>
<dbReference type="InterPro" id="IPR036291">
    <property type="entry name" value="NAD(P)-bd_dom_sf"/>
</dbReference>
<dbReference type="EMBL" id="JBHSHC010000065">
    <property type="protein sequence ID" value="MFC4767513.1"/>
    <property type="molecule type" value="Genomic_DNA"/>
</dbReference>
<dbReference type="Gene3D" id="3.40.50.720">
    <property type="entry name" value="NAD(P)-binding Rossmann-like Domain"/>
    <property type="match status" value="1"/>
</dbReference>
<dbReference type="InterPro" id="IPR001342">
    <property type="entry name" value="HDH_cat"/>
</dbReference>
<evidence type="ECO:0000256" key="7">
    <source>
        <dbReference type="ARBA" id="ARBA00022697"/>
    </source>
</evidence>
<comment type="pathway">
    <text evidence="2 10">Amino-acid biosynthesis; L-methionine biosynthesis via de novo pathway; L-homoserine from L-aspartate: step 3/3.</text>
</comment>
<feature type="domain" description="Aspartate/homoserine dehydrogenase NAD-binding" evidence="13">
    <location>
        <begin position="14"/>
        <end position="133"/>
    </location>
</feature>
<dbReference type="NCBIfam" id="NF004976">
    <property type="entry name" value="PRK06349.1"/>
    <property type="match status" value="1"/>
</dbReference>
<reference evidence="15" key="1">
    <citation type="journal article" date="2019" name="Int. J. Syst. Evol. Microbiol.">
        <title>The Global Catalogue of Microorganisms (GCM) 10K type strain sequencing project: providing services to taxonomists for standard genome sequencing and annotation.</title>
        <authorList>
            <consortium name="The Broad Institute Genomics Platform"/>
            <consortium name="The Broad Institute Genome Sequencing Center for Infectious Disease"/>
            <person name="Wu L."/>
            <person name="Ma J."/>
        </authorList>
    </citation>
    <scope>NUCLEOTIDE SEQUENCE [LARGE SCALE GENOMIC DNA]</scope>
    <source>
        <strain evidence="15">WYCCWR 12678</strain>
    </source>
</reference>
<evidence type="ECO:0000256" key="3">
    <source>
        <dbReference type="ARBA" id="ARBA00006753"/>
    </source>
</evidence>
<dbReference type="SUPFAM" id="SSF51735">
    <property type="entry name" value="NAD(P)-binding Rossmann-fold domains"/>
    <property type="match status" value="1"/>
</dbReference>
<comment type="similarity">
    <text evidence="3 11">Belongs to the homoserine dehydrogenase family.</text>
</comment>
<feature type="domain" description="Homoserine dehydrogenase catalytic" evidence="12">
    <location>
        <begin position="141"/>
        <end position="319"/>
    </location>
</feature>
<evidence type="ECO:0000256" key="4">
    <source>
        <dbReference type="ARBA" id="ARBA00013213"/>
    </source>
</evidence>
<evidence type="ECO:0000256" key="11">
    <source>
        <dbReference type="RuleBase" id="RU004171"/>
    </source>
</evidence>
<keyword evidence="8 10" id="KW-0560">Oxidoreductase</keyword>
<evidence type="ECO:0000256" key="9">
    <source>
        <dbReference type="ARBA" id="ARBA00023167"/>
    </source>
</evidence>
<dbReference type="Pfam" id="PF00742">
    <property type="entry name" value="Homoserine_dh"/>
    <property type="match status" value="1"/>
</dbReference>
<name>A0ABV9Q0I7_9BACL</name>
<protein>
    <recommendedName>
        <fullName evidence="5 10">Homoserine dehydrogenase</fullName>
        <ecNumber evidence="4 10">1.1.1.3</ecNumber>
    </recommendedName>
</protein>
<evidence type="ECO:0000256" key="6">
    <source>
        <dbReference type="ARBA" id="ARBA00022605"/>
    </source>
</evidence>
<evidence type="ECO:0000313" key="14">
    <source>
        <dbReference type="EMBL" id="MFC4767513.1"/>
    </source>
</evidence>
<dbReference type="SUPFAM" id="SSF55347">
    <property type="entry name" value="Glyceraldehyde-3-phosphate dehydrogenase-like, C-terminal domain"/>
    <property type="match status" value="1"/>
</dbReference>
<dbReference type="PANTHER" id="PTHR43331:SF1">
    <property type="entry name" value="HOMOSERINE DEHYDROGENASE"/>
    <property type="match status" value="1"/>
</dbReference>
<sequence length="451" mass="49162">MNRQQRTVRVGLLGLGTVGSGVLKALSQNGESIAERTGCRIEIPYILVRNPEKKRNVEVAREQIITDPDLILTSPDIPIIIEVMGGLEPARTIILKSLRSGKHVITANKELLAKHGAELLQTAEEAGVQLLFEASVAGGIPVIRFLQGYLTANRVQEVSGILNGTTNYILTKMEQTGQSFGEVLVQAQELGYAEADPTSDVEGFDAAYKLAILTNLAFDVKVPVHDIPREGITRLQPLDLQWAREFGYVIKLLGRSRRTEQGIELSVGPRLLPLTHPLARVNDVFNAVMISSDVVGDLTFIGKGAGEYPTASAVLEDLMALLQNSGNVLRSSSWNTPLQQFEGRTEVQNNLVRLDCTRESAAQTEQVFTHFVEKLGGAILKKVRASHGQEVVLGYVTAGVSGYVIEEFLKQQIADSFSQLVIPCLAEGEANVGHELSQNSKESELFMPQSV</sequence>
<dbReference type="PROSITE" id="PS01042">
    <property type="entry name" value="HOMOSER_DHGENASE"/>
    <property type="match status" value="1"/>
</dbReference>
<keyword evidence="9 10" id="KW-0486">Methionine biosynthesis</keyword>
<keyword evidence="15" id="KW-1185">Reference proteome</keyword>
<evidence type="ECO:0000256" key="8">
    <source>
        <dbReference type="ARBA" id="ARBA00023002"/>
    </source>
</evidence>
<gene>
    <name evidence="14" type="ORF">ACFO8Q_09075</name>
</gene>
<keyword evidence="6 10" id="KW-0028">Amino-acid biosynthesis</keyword>
<evidence type="ECO:0000313" key="15">
    <source>
        <dbReference type="Proteomes" id="UP001596002"/>
    </source>
</evidence>
<dbReference type="PANTHER" id="PTHR43331">
    <property type="entry name" value="HOMOSERINE DEHYDROGENASE"/>
    <property type="match status" value="1"/>
</dbReference>
<keyword evidence="7 10" id="KW-0791">Threonine biosynthesis</keyword>
<dbReference type="InterPro" id="IPR019811">
    <property type="entry name" value="HDH_CS"/>
</dbReference>
<keyword evidence="10" id="KW-0521">NADP</keyword>
<dbReference type="EC" id="1.1.1.3" evidence="4 10"/>
<dbReference type="Pfam" id="PF03447">
    <property type="entry name" value="NAD_binding_3"/>
    <property type="match status" value="1"/>
</dbReference>
<evidence type="ECO:0000256" key="2">
    <source>
        <dbReference type="ARBA" id="ARBA00005062"/>
    </source>
</evidence>
<dbReference type="GO" id="GO:0004412">
    <property type="term" value="F:homoserine dehydrogenase activity"/>
    <property type="evidence" value="ECO:0007669"/>
    <property type="project" value="UniProtKB-EC"/>
</dbReference>